<dbReference type="Proteomes" id="UP000703269">
    <property type="component" value="Unassembled WGS sequence"/>
</dbReference>
<dbReference type="EMBL" id="BPQB01000002">
    <property type="protein sequence ID" value="GJE85459.1"/>
    <property type="molecule type" value="Genomic_DNA"/>
</dbReference>
<organism evidence="2 3">
    <name type="scientific">Phanerochaete sordida</name>
    <dbReference type="NCBI Taxonomy" id="48140"/>
    <lineage>
        <taxon>Eukaryota</taxon>
        <taxon>Fungi</taxon>
        <taxon>Dikarya</taxon>
        <taxon>Basidiomycota</taxon>
        <taxon>Agaricomycotina</taxon>
        <taxon>Agaricomycetes</taxon>
        <taxon>Polyporales</taxon>
        <taxon>Phanerochaetaceae</taxon>
        <taxon>Phanerochaete</taxon>
    </lineage>
</organism>
<keyword evidence="1" id="KW-0472">Membrane</keyword>
<feature type="transmembrane region" description="Helical" evidence="1">
    <location>
        <begin position="161"/>
        <end position="184"/>
    </location>
</feature>
<proteinExistence type="predicted"/>
<evidence type="ECO:0000313" key="2">
    <source>
        <dbReference type="EMBL" id="GJE85459.1"/>
    </source>
</evidence>
<gene>
    <name evidence="2" type="ORF">PsYK624_015380</name>
</gene>
<evidence type="ECO:0000256" key="1">
    <source>
        <dbReference type="SAM" id="Phobius"/>
    </source>
</evidence>
<feature type="transmembrane region" description="Helical" evidence="1">
    <location>
        <begin position="49"/>
        <end position="73"/>
    </location>
</feature>
<feature type="transmembrane region" description="Helical" evidence="1">
    <location>
        <begin position="135"/>
        <end position="155"/>
    </location>
</feature>
<keyword evidence="3" id="KW-1185">Reference proteome</keyword>
<feature type="transmembrane region" description="Helical" evidence="1">
    <location>
        <begin position="20"/>
        <end position="37"/>
    </location>
</feature>
<accession>A0A9P3G0G7</accession>
<keyword evidence="1" id="KW-1133">Transmembrane helix</keyword>
<name>A0A9P3G0G7_9APHY</name>
<keyword evidence="1" id="KW-0812">Transmembrane</keyword>
<dbReference type="AlphaFoldDB" id="A0A9P3G0G7"/>
<sequence>MDVPNSAVLYYTVVKRDLDIIKSGCYIAMTVVSDALIGYRTFVVWGKNYFIAVIPIALVFADIGLGIYAVCLLSQVEPGDNALMAIVTDRVKYFYTITLVLNLLCTILISYKIWQVQSEVDRYSPNAVRPRGTRLILIIIESAAIYSAMLVVLITSSALNAVAMLAVLNIISPVIGIVFSMVIIRFSIDRTRWDSLKISTHLNFISGTNNDDDKGELDTPVDPPRAPTDVCGGATGKEKVTVESHVRPASGLGLGFGIERYTDTISLHSLGGSMFSHSKTSLPEFYV</sequence>
<protein>
    <submittedName>
        <fullName evidence="2">Uncharacterized protein</fullName>
    </submittedName>
</protein>
<feature type="transmembrane region" description="Helical" evidence="1">
    <location>
        <begin position="93"/>
        <end position="114"/>
    </location>
</feature>
<reference evidence="2 3" key="1">
    <citation type="submission" date="2021-08" db="EMBL/GenBank/DDBJ databases">
        <title>Draft Genome Sequence of Phanerochaete sordida strain YK-624.</title>
        <authorList>
            <person name="Mori T."/>
            <person name="Dohra H."/>
            <person name="Suzuki T."/>
            <person name="Kawagishi H."/>
            <person name="Hirai H."/>
        </authorList>
    </citation>
    <scope>NUCLEOTIDE SEQUENCE [LARGE SCALE GENOMIC DNA]</scope>
    <source>
        <strain evidence="2 3">YK-624</strain>
    </source>
</reference>
<dbReference type="OrthoDB" id="2753342at2759"/>
<comment type="caution">
    <text evidence="2">The sequence shown here is derived from an EMBL/GenBank/DDBJ whole genome shotgun (WGS) entry which is preliminary data.</text>
</comment>
<evidence type="ECO:0000313" key="3">
    <source>
        <dbReference type="Proteomes" id="UP000703269"/>
    </source>
</evidence>